<evidence type="ECO:0000313" key="4">
    <source>
        <dbReference type="Proteomes" id="UP000799766"/>
    </source>
</evidence>
<feature type="compositionally biased region" description="Acidic residues" evidence="1">
    <location>
        <begin position="428"/>
        <end position="460"/>
    </location>
</feature>
<feature type="region of interest" description="Disordered" evidence="1">
    <location>
        <begin position="1"/>
        <end position="36"/>
    </location>
</feature>
<keyword evidence="4" id="KW-1185">Reference proteome</keyword>
<dbReference type="OrthoDB" id="5336565at2759"/>
<evidence type="ECO:0000259" key="2">
    <source>
        <dbReference type="Pfam" id="PF25545"/>
    </source>
</evidence>
<dbReference type="AlphaFoldDB" id="A0A6A6P115"/>
<protein>
    <recommendedName>
        <fullName evidence="2">DUF7924 domain-containing protein</fullName>
    </recommendedName>
</protein>
<reference evidence="3" key="1">
    <citation type="journal article" date="2020" name="Stud. Mycol.">
        <title>101 Dothideomycetes genomes: a test case for predicting lifestyles and emergence of pathogens.</title>
        <authorList>
            <person name="Haridas S."/>
            <person name="Albert R."/>
            <person name="Binder M."/>
            <person name="Bloem J."/>
            <person name="Labutti K."/>
            <person name="Salamov A."/>
            <person name="Andreopoulos B."/>
            <person name="Baker S."/>
            <person name="Barry K."/>
            <person name="Bills G."/>
            <person name="Bluhm B."/>
            <person name="Cannon C."/>
            <person name="Castanera R."/>
            <person name="Culley D."/>
            <person name="Daum C."/>
            <person name="Ezra D."/>
            <person name="Gonzalez J."/>
            <person name="Henrissat B."/>
            <person name="Kuo A."/>
            <person name="Liang C."/>
            <person name="Lipzen A."/>
            <person name="Lutzoni F."/>
            <person name="Magnuson J."/>
            <person name="Mondo S."/>
            <person name="Nolan M."/>
            <person name="Ohm R."/>
            <person name="Pangilinan J."/>
            <person name="Park H.-J."/>
            <person name="Ramirez L."/>
            <person name="Alfaro M."/>
            <person name="Sun H."/>
            <person name="Tritt A."/>
            <person name="Yoshinaga Y."/>
            <person name="Zwiers L.-H."/>
            <person name="Turgeon B."/>
            <person name="Goodwin S."/>
            <person name="Spatafora J."/>
            <person name="Crous P."/>
            <person name="Grigoriev I."/>
        </authorList>
    </citation>
    <scope>NUCLEOTIDE SEQUENCE</scope>
    <source>
        <strain evidence="3">ATCC 16933</strain>
    </source>
</reference>
<dbReference type="InterPro" id="IPR057684">
    <property type="entry name" value="DUF7924"/>
</dbReference>
<organism evidence="3 4">
    <name type="scientific">Lineolata rhizophorae</name>
    <dbReference type="NCBI Taxonomy" id="578093"/>
    <lineage>
        <taxon>Eukaryota</taxon>
        <taxon>Fungi</taxon>
        <taxon>Dikarya</taxon>
        <taxon>Ascomycota</taxon>
        <taxon>Pezizomycotina</taxon>
        <taxon>Dothideomycetes</taxon>
        <taxon>Dothideomycetes incertae sedis</taxon>
        <taxon>Lineolatales</taxon>
        <taxon>Lineolataceae</taxon>
        <taxon>Lineolata</taxon>
    </lineage>
</organism>
<evidence type="ECO:0000256" key="1">
    <source>
        <dbReference type="SAM" id="MobiDB-lite"/>
    </source>
</evidence>
<feature type="region of interest" description="Disordered" evidence="1">
    <location>
        <begin position="419"/>
        <end position="468"/>
    </location>
</feature>
<evidence type="ECO:0000313" key="3">
    <source>
        <dbReference type="EMBL" id="KAF2457518.1"/>
    </source>
</evidence>
<accession>A0A6A6P115</accession>
<gene>
    <name evidence="3" type="ORF">BDY21DRAFT_385781</name>
</gene>
<dbReference type="Pfam" id="PF25545">
    <property type="entry name" value="DUF7924"/>
    <property type="match status" value="1"/>
</dbReference>
<name>A0A6A6P115_9PEZI</name>
<sequence length="480" mass="53221">MPESQPSNACKRRRAEERPPPSQSRPKRHKSRPYTGGYINTPAFWDSLSKIWLTKHALRELDRRNRLLRSPRHRPRSLPTARNALAAPSENAPLPPASAADFLRNCAPGHLQDVKRFARGGGPDLSDLVGVRAACFTYGACADDAASYPEPAPLDRNMSPSRSKDKKTSIHNDANYGQKLFDGGIIPFGVECPSGNRPPLPPNWDETRRKLAQPRCSLSPSTFPEEAKVPPAMLEAMGASRNTLENTLFNNIDPMTGDIARAKPDYFYGASHYQLHPDVRNELSEYIIPLNNTLLPAVPNFFLETKGPRGLAVVAQRQVCHDGAIGARAMQSLRSYGQSEPVYDNNAYTISSTYENGHLVMYSHSVAQPNGPGTRPEYYMHRLRSFSMVDSAATFLDGATVFKNAVDLTEKHRNDAIARANERAGQTIEDEGDDEDVNDDEVEGEKDIEDPDEDTEEDADSPPIVHILTTLRCHSKSTYT</sequence>
<proteinExistence type="predicted"/>
<feature type="region of interest" description="Disordered" evidence="1">
    <location>
        <begin position="70"/>
        <end position="90"/>
    </location>
</feature>
<feature type="region of interest" description="Disordered" evidence="1">
    <location>
        <begin position="147"/>
        <end position="170"/>
    </location>
</feature>
<feature type="domain" description="DUF7924" evidence="2">
    <location>
        <begin position="249"/>
        <end position="409"/>
    </location>
</feature>
<dbReference type="EMBL" id="MU001680">
    <property type="protein sequence ID" value="KAF2457518.1"/>
    <property type="molecule type" value="Genomic_DNA"/>
</dbReference>
<dbReference type="Proteomes" id="UP000799766">
    <property type="component" value="Unassembled WGS sequence"/>
</dbReference>